<evidence type="ECO:0000313" key="1">
    <source>
        <dbReference type="EMBL" id="QGT52334.1"/>
    </source>
</evidence>
<dbReference type="Proteomes" id="UP000427688">
    <property type="component" value="Segment"/>
</dbReference>
<sequence>MRLLIIPNAWVIAAANDHYGGDGRRALRHGLYN</sequence>
<keyword evidence="2" id="KW-1185">Reference proteome</keyword>
<organism evidence="1 2">
    <name type="scientific">Salmonella phage vB_SenS-EnJE6</name>
    <dbReference type="NCBI Taxonomy" id="2603849"/>
    <lineage>
        <taxon>Viruses</taxon>
        <taxon>Duplodnaviria</taxon>
        <taxon>Heunggongvirae</taxon>
        <taxon>Uroviricota</taxon>
        <taxon>Caudoviricetes</taxon>
        <taxon>Sarkviridae</taxon>
        <taxon>Guernseyvirinae</taxon>
        <taxon>Jerseyvirus</taxon>
        <taxon>Jerseyvirus EnJE6</taxon>
    </lineage>
</organism>
<evidence type="ECO:0000313" key="2">
    <source>
        <dbReference type="Proteomes" id="UP000427688"/>
    </source>
</evidence>
<protein>
    <submittedName>
        <fullName evidence="1">Uncharacterized protein</fullName>
    </submittedName>
</protein>
<proteinExistence type="predicted"/>
<accession>A0A650ETH9</accession>
<name>A0A650ETH9_9CAUD</name>
<reference evidence="1 2" key="1">
    <citation type="submission" date="2019-08" db="EMBL/GenBank/DDBJ databases">
        <authorList>
            <person name="Wang X."/>
        </authorList>
    </citation>
    <scope>NUCLEOTIDE SEQUENCE [LARGE SCALE GENOMIC DNA]</scope>
</reference>
<dbReference type="EMBL" id="MN336265">
    <property type="protein sequence ID" value="QGT52334.1"/>
    <property type="molecule type" value="Genomic_DNA"/>
</dbReference>
<gene>
    <name evidence="1" type="ORF">vBSenSEnJE6_55</name>
</gene>